<protein>
    <submittedName>
        <fullName evidence="2">Uncharacterized protein</fullName>
    </submittedName>
</protein>
<dbReference type="OrthoDB" id="383142at2759"/>
<organism evidence="2 3">
    <name type="scientific">Plasmodium coatneyi</name>
    <dbReference type="NCBI Taxonomy" id="208452"/>
    <lineage>
        <taxon>Eukaryota</taxon>
        <taxon>Sar</taxon>
        <taxon>Alveolata</taxon>
        <taxon>Apicomplexa</taxon>
        <taxon>Aconoidasida</taxon>
        <taxon>Haemosporida</taxon>
        <taxon>Plasmodiidae</taxon>
        <taxon>Plasmodium</taxon>
    </lineage>
</organism>
<dbReference type="RefSeq" id="XP_019913091.1">
    <property type="nucleotide sequence ID" value="XM_020057755.1"/>
</dbReference>
<dbReference type="VEuPathDB" id="PlasmoDB:PCOAH_00009460"/>
<dbReference type="GeneID" id="30907669"/>
<evidence type="ECO:0000313" key="3">
    <source>
        <dbReference type="Proteomes" id="UP000092716"/>
    </source>
</evidence>
<name>A0A1B1DUC2_9APIC</name>
<sequence>MKEEIIPFVKFTPPDYQLEVILNQSDDLSYNKEGKTTCVCTVTTPGGTAPPNQQNSVKGNCPTGVTSPFGGETIHPRPAITCNTVATVGDLPRQTPLREKNLTSGNRGRMDPPFGEPPMKKQTHHERDYFENLANARSVLWAIQIVLFHLSEEHPNGCLEKRSCRRCLSSRLNELTLTQLSLLHRAYALCCSYINSSLSAQRSLNNGRVVSSSRLHKQVLSILAQMTPQSEIISEHIHHPFQIDICLRRKPC</sequence>
<reference evidence="3" key="1">
    <citation type="submission" date="2016-06" db="EMBL/GenBank/DDBJ databases">
        <title>First high quality genome sequence of Plasmodium coatneyi using continuous long reads from single molecule, real-time sequencing.</title>
        <authorList>
            <person name="Chien J.-T."/>
            <person name="Pakala S.B."/>
            <person name="Geraldo J.A."/>
            <person name="Lapp S.A."/>
            <person name="Barnwell J.W."/>
            <person name="Kissinger J.C."/>
            <person name="Galinski M.R."/>
            <person name="Humphrey J.C."/>
        </authorList>
    </citation>
    <scope>NUCLEOTIDE SEQUENCE [LARGE SCALE GENOMIC DNA]</scope>
    <source>
        <strain evidence="3">Hackeri</strain>
    </source>
</reference>
<dbReference type="Proteomes" id="UP000092716">
    <property type="component" value="Chromosome 4"/>
</dbReference>
<dbReference type="EMBL" id="CP016242">
    <property type="protein sequence ID" value="ANQ06396.1"/>
    <property type="molecule type" value="Genomic_DNA"/>
</dbReference>
<dbReference type="KEGG" id="pcot:PCOAH_00009460"/>
<dbReference type="AlphaFoldDB" id="A0A1B1DUC2"/>
<keyword evidence="3" id="KW-1185">Reference proteome</keyword>
<feature type="region of interest" description="Disordered" evidence="1">
    <location>
        <begin position="96"/>
        <end position="121"/>
    </location>
</feature>
<accession>A0A1B1DUC2</accession>
<proteinExistence type="predicted"/>
<evidence type="ECO:0000313" key="2">
    <source>
        <dbReference type="EMBL" id="ANQ06396.1"/>
    </source>
</evidence>
<gene>
    <name evidence="2" type="ORF">PCOAH_00009460</name>
</gene>
<evidence type="ECO:0000256" key="1">
    <source>
        <dbReference type="SAM" id="MobiDB-lite"/>
    </source>
</evidence>